<dbReference type="InterPro" id="IPR013328">
    <property type="entry name" value="6PGD_dom2"/>
</dbReference>
<reference evidence="5 6" key="1">
    <citation type="submission" date="2016-11" db="EMBL/GenBank/DDBJ databases">
        <authorList>
            <person name="Jaros S."/>
            <person name="Januszkiewicz K."/>
            <person name="Wedrychowicz H."/>
        </authorList>
    </citation>
    <scope>NUCLEOTIDE SEQUENCE [LARGE SCALE GENOMIC DNA]</scope>
    <source>
        <strain evidence="5 6">DSM 44523</strain>
    </source>
</reference>
<dbReference type="PANTHER" id="PTHR43580:SF2">
    <property type="entry name" value="CYTOKINE-LIKE NUCLEAR FACTOR N-PAC"/>
    <property type="match status" value="1"/>
</dbReference>
<dbReference type="InterPro" id="IPR006115">
    <property type="entry name" value="6PGDH_NADP-bd"/>
</dbReference>
<dbReference type="InterPro" id="IPR048666">
    <property type="entry name" value="RedAm-like_C"/>
</dbReference>
<organism evidence="5 6">
    <name type="scientific">Streptoalloteichus hindustanus</name>
    <dbReference type="NCBI Taxonomy" id="2017"/>
    <lineage>
        <taxon>Bacteria</taxon>
        <taxon>Bacillati</taxon>
        <taxon>Actinomycetota</taxon>
        <taxon>Actinomycetes</taxon>
        <taxon>Pseudonocardiales</taxon>
        <taxon>Pseudonocardiaceae</taxon>
        <taxon>Streptoalloteichus</taxon>
    </lineage>
</organism>
<dbReference type="InterPro" id="IPR015815">
    <property type="entry name" value="HIBADH-related"/>
</dbReference>
<dbReference type="SUPFAM" id="SSF51735">
    <property type="entry name" value="NAD(P)-binding Rossmann-fold domains"/>
    <property type="match status" value="1"/>
</dbReference>
<dbReference type="Gene3D" id="1.10.1040.10">
    <property type="entry name" value="N-(1-d-carboxylethyl)-l-norvaline Dehydrogenase, domain 2"/>
    <property type="match status" value="1"/>
</dbReference>
<evidence type="ECO:0000256" key="1">
    <source>
        <dbReference type="ARBA" id="ARBA00009080"/>
    </source>
</evidence>
<sequence>MTVLGLGAMGTALVEAFLAGGHATTVWNRTPGKADGVVARGAVVAETVAEAVAASPLVVVCLWDDAVVRDVLHPVADALAGRVVVNLTNGTPAQAREMAAWAAEHGVEYVDGGIMAIPPGIGTEHAFVLYSGAEAAFEAHREVLERLGAAKYLGADAGLAALFDLALLSGMYGTFAGLWHSLAMVRTENVSAAEFVPMLGPWMQAMIGGNLDRLAHQLDTGDYGHEVVSNLAMQAAAFPNIVQASLDQGIRPDLMAPIQRLMDQAVAAGHGAEDVAVVVDLLKN</sequence>
<protein>
    <submittedName>
        <fullName evidence="5">3-hydroxyisobutyrate dehydrogenase</fullName>
    </submittedName>
</protein>
<dbReference type="Gene3D" id="3.40.50.720">
    <property type="entry name" value="NAD(P)-binding Rossmann-like Domain"/>
    <property type="match status" value="1"/>
</dbReference>
<evidence type="ECO:0000313" key="5">
    <source>
        <dbReference type="EMBL" id="SHE96216.1"/>
    </source>
</evidence>
<keyword evidence="2" id="KW-0560">Oxidoreductase</keyword>
<accession>A0A1M4XS78</accession>
<dbReference type="GO" id="GO:0016491">
    <property type="term" value="F:oxidoreductase activity"/>
    <property type="evidence" value="ECO:0007669"/>
    <property type="project" value="UniProtKB-KW"/>
</dbReference>
<dbReference type="Pfam" id="PF03446">
    <property type="entry name" value="NAD_binding_2"/>
    <property type="match status" value="1"/>
</dbReference>
<dbReference type="RefSeq" id="WP_268844412.1">
    <property type="nucleotide sequence ID" value="NZ_FQVN01000002.1"/>
</dbReference>
<dbReference type="EMBL" id="FQVN01000002">
    <property type="protein sequence ID" value="SHE96216.1"/>
    <property type="molecule type" value="Genomic_DNA"/>
</dbReference>
<dbReference type="InterPro" id="IPR036291">
    <property type="entry name" value="NAD(P)-bd_dom_sf"/>
</dbReference>
<dbReference type="Pfam" id="PF21761">
    <property type="entry name" value="RedAm-like_C"/>
    <property type="match status" value="1"/>
</dbReference>
<feature type="domain" description="NADPH-dependent reductive aminase-like C-terminal" evidence="4">
    <location>
        <begin position="156"/>
        <end position="283"/>
    </location>
</feature>
<dbReference type="InterPro" id="IPR051265">
    <property type="entry name" value="HIBADH-related_NP60_sf"/>
</dbReference>
<dbReference type="AlphaFoldDB" id="A0A1M4XS78"/>
<dbReference type="PIRSF" id="PIRSF000103">
    <property type="entry name" value="HIBADH"/>
    <property type="match status" value="1"/>
</dbReference>
<evidence type="ECO:0000256" key="2">
    <source>
        <dbReference type="ARBA" id="ARBA00023002"/>
    </source>
</evidence>
<name>A0A1M4XS78_STRHI</name>
<dbReference type="PANTHER" id="PTHR43580">
    <property type="entry name" value="OXIDOREDUCTASE GLYR1-RELATED"/>
    <property type="match status" value="1"/>
</dbReference>
<feature type="domain" description="6-phosphogluconate dehydrogenase NADP-binding" evidence="3">
    <location>
        <begin position="2"/>
        <end position="150"/>
    </location>
</feature>
<dbReference type="Proteomes" id="UP000184501">
    <property type="component" value="Unassembled WGS sequence"/>
</dbReference>
<comment type="similarity">
    <text evidence="1">Belongs to the HIBADH-related family.</text>
</comment>
<dbReference type="GO" id="GO:0050661">
    <property type="term" value="F:NADP binding"/>
    <property type="evidence" value="ECO:0007669"/>
    <property type="project" value="InterPro"/>
</dbReference>
<evidence type="ECO:0000259" key="3">
    <source>
        <dbReference type="Pfam" id="PF03446"/>
    </source>
</evidence>
<dbReference type="STRING" id="2017.SAMN05444320_10298"/>
<keyword evidence="6" id="KW-1185">Reference proteome</keyword>
<evidence type="ECO:0000313" key="6">
    <source>
        <dbReference type="Proteomes" id="UP000184501"/>
    </source>
</evidence>
<evidence type="ECO:0000259" key="4">
    <source>
        <dbReference type="Pfam" id="PF21761"/>
    </source>
</evidence>
<proteinExistence type="inferred from homology"/>
<gene>
    <name evidence="5" type="ORF">SAMN05444320_10298</name>
</gene>